<evidence type="ECO:0000313" key="2">
    <source>
        <dbReference type="Proteomes" id="UP000325315"/>
    </source>
</evidence>
<evidence type="ECO:0000313" key="1">
    <source>
        <dbReference type="EMBL" id="KAA3487053.1"/>
    </source>
</evidence>
<organism evidence="1 2">
    <name type="scientific">Gossypium australe</name>
    <dbReference type="NCBI Taxonomy" id="47621"/>
    <lineage>
        <taxon>Eukaryota</taxon>
        <taxon>Viridiplantae</taxon>
        <taxon>Streptophyta</taxon>
        <taxon>Embryophyta</taxon>
        <taxon>Tracheophyta</taxon>
        <taxon>Spermatophyta</taxon>
        <taxon>Magnoliopsida</taxon>
        <taxon>eudicotyledons</taxon>
        <taxon>Gunneridae</taxon>
        <taxon>Pentapetalae</taxon>
        <taxon>rosids</taxon>
        <taxon>malvids</taxon>
        <taxon>Malvales</taxon>
        <taxon>Malvaceae</taxon>
        <taxon>Malvoideae</taxon>
        <taxon>Gossypium</taxon>
    </lineage>
</organism>
<dbReference type="AlphaFoldDB" id="A0A5B6X000"/>
<proteinExistence type="predicted"/>
<protein>
    <submittedName>
        <fullName evidence="1">Uncharacterized protein</fullName>
    </submittedName>
</protein>
<comment type="caution">
    <text evidence="1">The sequence shown here is derived from an EMBL/GenBank/DDBJ whole genome shotgun (WGS) entry which is preliminary data.</text>
</comment>
<dbReference type="Proteomes" id="UP000325315">
    <property type="component" value="Unassembled WGS sequence"/>
</dbReference>
<dbReference type="EMBL" id="SMMG02000001">
    <property type="protein sequence ID" value="KAA3487053.1"/>
    <property type="molecule type" value="Genomic_DNA"/>
</dbReference>
<name>A0A5B6X000_9ROSI</name>
<keyword evidence="2" id="KW-1185">Reference proteome</keyword>
<accession>A0A5B6X000</accession>
<reference evidence="2" key="1">
    <citation type="journal article" date="2019" name="Plant Biotechnol. J.">
        <title>Genome sequencing of the Australian wild diploid species Gossypium australe highlights disease resistance and delayed gland morphogenesis.</title>
        <authorList>
            <person name="Cai Y."/>
            <person name="Cai X."/>
            <person name="Wang Q."/>
            <person name="Wang P."/>
            <person name="Zhang Y."/>
            <person name="Cai C."/>
            <person name="Xu Y."/>
            <person name="Wang K."/>
            <person name="Zhou Z."/>
            <person name="Wang C."/>
            <person name="Geng S."/>
            <person name="Li B."/>
            <person name="Dong Q."/>
            <person name="Hou Y."/>
            <person name="Wang H."/>
            <person name="Ai P."/>
            <person name="Liu Z."/>
            <person name="Yi F."/>
            <person name="Sun M."/>
            <person name="An G."/>
            <person name="Cheng J."/>
            <person name="Zhang Y."/>
            <person name="Shi Q."/>
            <person name="Xie Y."/>
            <person name="Shi X."/>
            <person name="Chang Y."/>
            <person name="Huang F."/>
            <person name="Chen Y."/>
            <person name="Hong S."/>
            <person name="Mi L."/>
            <person name="Sun Q."/>
            <person name="Zhang L."/>
            <person name="Zhou B."/>
            <person name="Peng R."/>
            <person name="Zhang X."/>
            <person name="Liu F."/>
        </authorList>
    </citation>
    <scope>NUCLEOTIDE SEQUENCE [LARGE SCALE GENOMIC DNA]</scope>
    <source>
        <strain evidence="2">cv. PA1801</strain>
    </source>
</reference>
<gene>
    <name evidence="1" type="ORF">EPI10_030909</name>
</gene>
<sequence length="123" mass="13758">MWWACKNNDRRWAMLAWDKICYPKGMRASASETSIYSTLPYLADKCGDYLQTKTHYATKFLLPNTSQTVDKSSLTWGSIATTARKLGKGFGCLIGDGEKVDIHSNNWGSEGLNGDSFIFKEST</sequence>